<keyword evidence="2" id="KW-1185">Reference proteome</keyword>
<evidence type="ECO:0000313" key="2">
    <source>
        <dbReference type="Proteomes" id="UP001489004"/>
    </source>
</evidence>
<sequence length="92" mass="9691">MRGSCEALRQPTSLFGLPTYGRAGRRSKGATRYDSQATHVRLATRRFLEAGAICILTGGEASTARGASQGLPEVTNVIAIHPASAHAIHSQC</sequence>
<dbReference type="AlphaFoldDB" id="A0AAW1PI79"/>
<comment type="caution">
    <text evidence="1">The sequence shown here is derived from an EMBL/GenBank/DDBJ whole genome shotgun (WGS) entry which is preliminary data.</text>
</comment>
<proteinExistence type="predicted"/>
<accession>A0AAW1PI79</accession>
<gene>
    <name evidence="1" type="ORF">WJX72_012402</name>
</gene>
<dbReference type="Proteomes" id="UP001489004">
    <property type="component" value="Unassembled WGS sequence"/>
</dbReference>
<reference evidence="1 2" key="1">
    <citation type="journal article" date="2024" name="Nat. Commun.">
        <title>Phylogenomics reveals the evolutionary origins of lichenization in chlorophyte algae.</title>
        <authorList>
            <person name="Puginier C."/>
            <person name="Libourel C."/>
            <person name="Otte J."/>
            <person name="Skaloud P."/>
            <person name="Haon M."/>
            <person name="Grisel S."/>
            <person name="Petersen M."/>
            <person name="Berrin J.G."/>
            <person name="Delaux P.M."/>
            <person name="Dal Grande F."/>
            <person name="Keller J."/>
        </authorList>
    </citation>
    <scope>NUCLEOTIDE SEQUENCE [LARGE SCALE GENOMIC DNA]</scope>
    <source>
        <strain evidence="1 2">SAG 2043</strain>
    </source>
</reference>
<evidence type="ECO:0000313" key="1">
    <source>
        <dbReference type="EMBL" id="KAK9807893.1"/>
    </source>
</evidence>
<name>A0AAW1PI79_9CHLO</name>
<organism evidence="1 2">
    <name type="scientific">[Myrmecia] bisecta</name>
    <dbReference type="NCBI Taxonomy" id="41462"/>
    <lineage>
        <taxon>Eukaryota</taxon>
        <taxon>Viridiplantae</taxon>
        <taxon>Chlorophyta</taxon>
        <taxon>core chlorophytes</taxon>
        <taxon>Trebouxiophyceae</taxon>
        <taxon>Trebouxiales</taxon>
        <taxon>Trebouxiaceae</taxon>
        <taxon>Myrmecia</taxon>
    </lineage>
</organism>
<protein>
    <submittedName>
        <fullName evidence="1">Uncharacterized protein</fullName>
    </submittedName>
</protein>
<dbReference type="EMBL" id="JALJOR010000012">
    <property type="protein sequence ID" value="KAK9807893.1"/>
    <property type="molecule type" value="Genomic_DNA"/>
</dbReference>